<dbReference type="OrthoDB" id="411017at2759"/>
<dbReference type="Proteomes" id="UP000501346">
    <property type="component" value="Chromosome SeXVI"/>
</dbReference>
<reference evidence="6 7" key="1">
    <citation type="journal article" date="2019" name="BMC Genomics">
        <title>Chromosome level assembly and comparative genome analysis confirm lager-brewing yeasts originated from a single hybridization.</title>
        <authorList>
            <person name="Salazar A.N."/>
            <person name="Gorter de Vries A.R."/>
            <person name="van den Broek M."/>
            <person name="Brouwers N."/>
            <person name="de la Torre Cortes P."/>
            <person name="Kuijpers N.G.A."/>
            <person name="Daran J.G."/>
            <person name="Abeel T."/>
        </authorList>
    </citation>
    <scope>NUCLEOTIDE SEQUENCE [LARGE SCALE GENOMIC DNA]</scope>
    <source>
        <strain evidence="6 7">CBS 1483</strain>
    </source>
</reference>
<evidence type="ECO:0000256" key="2">
    <source>
        <dbReference type="ARBA" id="ARBA00023136"/>
    </source>
</evidence>
<dbReference type="Pfam" id="PF05648">
    <property type="entry name" value="PEX11"/>
    <property type="match status" value="1"/>
</dbReference>
<evidence type="ECO:0000256" key="3">
    <source>
        <dbReference type="ARBA" id="ARBA00023140"/>
    </source>
</evidence>
<dbReference type="EMBL" id="CP049013">
    <property type="protein sequence ID" value="QID88321.1"/>
    <property type="molecule type" value="Genomic_DNA"/>
</dbReference>
<dbReference type="GO" id="GO:0005778">
    <property type="term" value="C:peroxisomal membrane"/>
    <property type="evidence" value="ECO:0007669"/>
    <property type="project" value="UniProtKB-SubCell"/>
</dbReference>
<evidence type="ECO:0000313" key="7">
    <source>
        <dbReference type="Proteomes" id="UP000501346"/>
    </source>
</evidence>
<sequence>MSQFGTDIVSGSETPPYSGGSYEDAKDDNANAHSPYVGAGKSGDGSGVSGASAHGGCSRGSSGDDDDYDDSGAKTKMVDNITILKYLLDSLSGRDKFAKIIKYALDILKLFIEKSKKNLTVLDPSVLTYYTKILKNLTIKVALRHPITVIKVMLLSVLKNFDKKIDFISQQLSTFRYILRFGGTPFRLVSLLGKLNRTRKCNFQVDQIKKIWFNEASLREFLDLYYGIFDELDLLYKLKIWSNKSFYSFVSRQESLSWQYDILLSLKDNWLNLQNLQRKQMELEVQLKVQNNALLLSPIIMHKARDDASQSPIRKQLLSDLNADNKPELLIRKQLKAIKDEKTLLYLDITRLSFDCMANTSDILNLKTPKGTYAVLSLGSGLTGLVKLWITAKRKLCSSND</sequence>
<evidence type="ECO:0000256" key="5">
    <source>
        <dbReference type="SAM" id="MobiDB-lite"/>
    </source>
</evidence>
<evidence type="ECO:0000313" key="6">
    <source>
        <dbReference type="EMBL" id="QID88321.1"/>
    </source>
</evidence>
<name>A0A6C1EHN3_SACPS</name>
<feature type="region of interest" description="Disordered" evidence="5">
    <location>
        <begin position="1"/>
        <end position="69"/>
    </location>
</feature>
<gene>
    <name evidence="6" type="primary">PEX25_2</name>
    <name evidence="6" type="ORF">GRS66_011031</name>
</gene>
<dbReference type="PANTHER" id="PTHR12652">
    <property type="entry name" value="PEROXISOMAL BIOGENESIS FACTOR 11"/>
    <property type="match status" value="1"/>
</dbReference>
<organism evidence="6 7">
    <name type="scientific">Saccharomyces pastorianus</name>
    <name type="common">Lager yeast</name>
    <name type="synonym">Saccharomyces cerevisiae x Saccharomyces eubayanus</name>
    <dbReference type="NCBI Taxonomy" id="27292"/>
    <lineage>
        <taxon>Eukaryota</taxon>
        <taxon>Fungi</taxon>
        <taxon>Dikarya</taxon>
        <taxon>Ascomycota</taxon>
        <taxon>Saccharomycotina</taxon>
        <taxon>Saccharomycetes</taxon>
        <taxon>Saccharomycetales</taxon>
        <taxon>Saccharomycetaceae</taxon>
        <taxon>Saccharomyces</taxon>
    </lineage>
</organism>
<dbReference type="PANTHER" id="PTHR12652:SF50">
    <property type="entry name" value="PEROXIN 11"/>
    <property type="match status" value="1"/>
</dbReference>
<keyword evidence="3" id="KW-0576">Peroxisome</keyword>
<keyword evidence="1" id="KW-0962">Peroxisome biogenesis</keyword>
<dbReference type="AlphaFoldDB" id="A0A6C1EHN3"/>
<proteinExistence type="predicted"/>
<dbReference type="GO" id="GO:0016559">
    <property type="term" value="P:peroxisome fission"/>
    <property type="evidence" value="ECO:0007669"/>
    <property type="project" value="InterPro"/>
</dbReference>
<feature type="compositionally biased region" description="Polar residues" evidence="5">
    <location>
        <begin position="1"/>
        <end position="15"/>
    </location>
</feature>
<accession>A0A6C1EHN3</accession>
<evidence type="ECO:0000256" key="4">
    <source>
        <dbReference type="ARBA" id="ARBA00046271"/>
    </source>
</evidence>
<feature type="compositionally biased region" description="Low complexity" evidence="5">
    <location>
        <begin position="49"/>
        <end position="61"/>
    </location>
</feature>
<keyword evidence="7" id="KW-1185">Reference proteome</keyword>
<comment type="subcellular location">
    <subcellularLocation>
        <location evidence="4">Peroxisome membrane</location>
    </subcellularLocation>
</comment>
<protein>
    <submittedName>
        <fullName evidence="6">Peroxin</fullName>
    </submittedName>
</protein>
<keyword evidence="2" id="KW-0472">Membrane</keyword>
<dbReference type="InterPro" id="IPR008733">
    <property type="entry name" value="PEX11"/>
</dbReference>
<evidence type="ECO:0000256" key="1">
    <source>
        <dbReference type="ARBA" id="ARBA00022593"/>
    </source>
</evidence>